<feature type="compositionally biased region" description="Basic and acidic residues" evidence="1">
    <location>
        <begin position="449"/>
        <end position="461"/>
    </location>
</feature>
<evidence type="ECO:0000256" key="1">
    <source>
        <dbReference type="SAM" id="MobiDB-lite"/>
    </source>
</evidence>
<gene>
    <name evidence="2" type="ORF">HAKA00212_LOCUS15862</name>
</gene>
<accession>A0A7S3XZW3</accession>
<evidence type="ECO:0000313" key="2">
    <source>
        <dbReference type="EMBL" id="CAE0637088.1"/>
    </source>
</evidence>
<feature type="compositionally biased region" description="Polar residues" evidence="1">
    <location>
        <begin position="462"/>
        <end position="473"/>
    </location>
</feature>
<name>A0A7S3XZW3_HETAK</name>
<dbReference type="AlphaFoldDB" id="A0A7S3XZW3"/>
<reference evidence="2" key="1">
    <citation type="submission" date="2021-01" db="EMBL/GenBank/DDBJ databases">
        <authorList>
            <person name="Corre E."/>
            <person name="Pelletier E."/>
            <person name="Niang G."/>
            <person name="Scheremetjew M."/>
            <person name="Finn R."/>
            <person name="Kale V."/>
            <person name="Holt S."/>
            <person name="Cochrane G."/>
            <person name="Meng A."/>
            <person name="Brown T."/>
            <person name="Cohen L."/>
        </authorList>
    </citation>
    <scope>NUCLEOTIDE SEQUENCE</scope>
    <source>
        <strain evidence="2">CCMP3107</strain>
    </source>
</reference>
<dbReference type="EMBL" id="HBIU01034460">
    <property type="protein sequence ID" value="CAE0637088.1"/>
    <property type="molecule type" value="Transcribed_RNA"/>
</dbReference>
<sequence length="484" mass="54301">MDSSHEDKLNDSSNDRILKLRRIRNKMEVIRILECIFIDKKVSHLIDPYSVYFRISEQVTTSSRNEDGTPEEKTETISRPALNMEDWMIHHPKLEQQIAMERDTAVVRKTLELAMGSDFLKTFHENSEKANVIMRSQLPYQVWDKVKRRLITQQVRSTQHMRTNLGENEYHIGEDFNAFRVKFNGQIENIEKSSNDQLLDKESIPILLGCIKGRKQADHPLNQVCTRINQLMEDTKYNAVHFPDLPPRMTLDIALDLLAERIDELPSTTTEESSFRVHAAIAQLEDFGLDVGDLHARAFAAHTPHYRGGGARAARGVNLDLARGAAAAAAAPQQPGDLPYRGMRGVCWKCASPDHTDWRQCPTVLRQRAHPPPAAATNDQLMATLVQNQQAQQRTLDTLVQAVQNLQTNRGSSSGLLLAAGAPPAAPAAASAADQQAMFINQPTFNPADLHRRFPDEEKAGTSDSYGFQQQEQGYDVYGSDDEA</sequence>
<organism evidence="2">
    <name type="scientific">Heterosigma akashiwo</name>
    <name type="common">Chromophytic alga</name>
    <name type="synonym">Heterosigma carterae</name>
    <dbReference type="NCBI Taxonomy" id="2829"/>
    <lineage>
        <taxon>Eukaryota</taxon>
        <taxon>Sar</taxon>
        <taxon>Stramenopiles</taxon>
        <taxon>Ochrophyta</taxon>
        <taxon>Raphidophyceae</taxon>
        <taxon>Chattonellales</taxon>
        <taxon>Chattonellaceae</taxon>
        <taxon>Heterosigma</taxon>
    </lineage>
</organism>
<proteinExistence type="predicted"/>
<feature type="region of interest" description="Disordered" evidence="1">
    <location>
        <begin position="445"/>
        <end position="484"/>
    </location>
</feature>
<protein>
    <submittedName>
        <fullName evidence="2">Uncharacterized protein</fullName>
    </submittedName>
</protein>